<sequence length="235" mass="26025">MLQKDAFPGRTKWTIIAIGMLAGLTGALPDALHLPASYARYLWPLSLGAASVLAFTLNRLSAVKPWLCALAVLPFIALMTGWQHRNFPASHDDDVFFRNSGAVLLMLMLAMPFLAAICHESPTPNNNLSRSVIIVEAVWCNTFTLYVTAIMTGLFWLVQSLWSKLFSLIGPSLFECLFFRNDFFPSMATGAVIAAGIVFCRRLPGAVPKAWRDLEINGQRLSVDYYGDEGHQKEP</sequence>
<feature type="transmembrane region" description="Helical" evidence="1">
    <location>
        <begin position="12"/>
        <end position="29"/>
    </location>
</feature>
<evidence type="ECO:0000313" key="3">
    <source>
        <dbReference type="Proteomes" id="UP001208888"/>
    </source>
</evidence>
<feature type="transmembrane region" description="Helical" evidence="1">
    <location>
        <begin position="96"/>
        <end position="117"/>
    </location>
</feature>
<reference evidence="2" key="1">
    <citation type="submission" date="2022-06" db="EMBL/GenBank/DDBJ databases">
        <title>Dynamics of rice microbiomes reveals core vertical transmitted seed endophytes.</title>
        <authorList>
            <person name="Liao K."/>
            <person name="Zhang X."/>
        </authorList>
    </citation>
    <scope>NUCLEOTIDE SEQUENCE</scope>
    <source>
        <strain evidence="2">JT1-17</strain>
    </source>
</reference>
<keyword evidence="1" id="KW-0812">Transmembrane</keyword>
<dbReference type="RefSeq" id="WP_146236445.1">
    <property type="nucleotide sequence ID" value="NZ_CP081342.1"/>
</dbReference>
<comment type="caution">
    <text evidence="2">The sequence shown here is derived from an EMBL/GenBank/DDBJ whole genome shotgun (WGS) entry which is preliminary data.</text>
</comment>
<organism evidence="2 3">
    <name type="scientific">Pantoea ananas</name>
    <name type="common">Erwinia uredovora</name>
    <dbReference type="NCBI Taxonomy" id="553"/>
    <lineage>
        <taxon>Bacteria</taxon>
        <taxon>Pseudomonadati</taxon>
        <taxon>Pseudomonadota</taxon>
        <taxon>Gammaproteobacteria</taxon>
        <taxon>Enterobacterales</taxon>
        <taxon>Erwiniaceae</taxon>
        <taxon>Pantoea</taxon>
    </lineage>
</organism>
<dbReference type="EMBL" id="JANFVX010000003">
    <property type="protein sequence ID" value="MCW0343066.1"/>
    <property type="molecule type" value="Genomic_DNA"/>
</dbReference>
<evidence type="ECO:0000313" key="2">
    <source>
        <dbReference type="EMBL" id="MCW0343066.1"/>
    </source>
</evidence>
<dbReference type="Proteomes" id="UP001208888">
    <property type="component" value="Unassembled WGS sequence"/>
</dbReference>
<dbReference type="AlphaFoldDB" id="A0AAJ1CXQ1"/>
<feature type="transmembrane region" description="Helical" evidence="1">
    <location>
        <begin position="138"/>
        <end position="158"/>
    </location>
</feature>
<feature type="transmembrane region" description="Helical" evidence="1">
    <location>
        <begin position="183"/>
        <end position="200"/>
    </location>
</feature>
<keyword evidence="1" id="KW-1133">Transmembrane helix</keyword>
<keyword evidence="1" id="KW-0472">Membrane</keyword>
<accession>A0AAJ1CXQ1</accession>
<feature type="transmembrane region" description="Helical" evidence="1">
    <location>
        <begin position="65"/>
        <end position="84"/>
    </location>
</feature>
<protein>
    <submittedName>
        <fullName evidence="2">Uncharacterized protein</fullName>
    </submittedName>
</protein>
<gene>
    <name evidence="2" type="ORF">NB703_001159</name>
</gene>
<feature type="transmembrane region" description="Helical" evidence="1">
    <location>
        <begin position="41"/>
        <end position="58"/>
    </location>
</feature>
<evidence type="ECO:0000256" key="1">
    <source>
        <dbReference type="SAM" id="Phobius"/>
    </source>
</evidence>
<proteinExistence type="predicted"/>
<name>A0AAJ1CXQ1_PANAN</name>